<reference evidence="1" key="1">
    <citation type="submission" date="2024-02" db="EMBL/GenBank/DDBJ databases">
        <title>Tomenella chthoni gen. nov. sp. nov., a member of the family Jonesiaceae isolated from bat guano.</title>
        <authorList>
            <person name="Miller S.L."/>
            <person name="King J."/>
            <person name="Sankaranarayanan K."/>
            <person name="Lawson P.A."/>
        </authorList>
    </citation>
    <scope>NUCLEOTIDE SEQUENCE</scope>
    <source>
        <strain evidence="1">BS-20</strain>
    </source>
</reference>
<gene>
    <name evidence="1" type="ORF">V5R04_15640</name>
</gene>
<dbReference type="EMBL" id="CP146203">
    <property type="protein sequence ID" value="XBH21618.1"/>
    <property type="molecule type" value="Genomic_DNA"/>
</dbReference>
<dbReference type="AlphaFoldDB" id="A0AAU7DWM7"/>
<evidence type="ECO:0008006" key="2">
    <source>
        <dbReference type="Google" id="ProtNLM"/>
    </source>
</evidence>
<accession>A0AAU7DWM7</accession>
<organism evidence="1">
    <name type="scientific">Jonesiaceae bacterium BS-20</name>
    <dbReference type="NCBI Taxonomy" id="3120821"/>
    <lineage>
        <taxon>Bacteria</taxon>
        <taxon>Bacillati</taxon>
        <taxon>Actinomycetota</taxon>
        <taxon>Actinomycetes</taxon>
        <taxon>Micrococcales</taxon>
        <taxon>Jonesiaceae</taxon>
    </lineage>
</organism>
<proteinExistence type="predicted"/>
<evidence type="ECO:0000313" key="1">
    <source>
        <dbReference type="EMBL" id="XBH21618.1"/>
    </source>
</evidence>
<sequence>MDPLKILPDLSEVVLQNRMENLAGILEVGDRVSYQLVGTTIYIWGKAGIGDHEITSRRVPTLAAGDAYIARLEALGIPTLGTRIFVTSENQDYVKLNGDIWGKVVAIAGGLAWVNAPLEPAYNNSGGTAGRLQFATDGLTVWVRGGTDGPRVQNEYTIVAHIPDGFPAPAIHHRVGTFGGGGRVAGLEVGPDPERLIKQVIRDPIANTWIAANTSYPAI</sequence>
<name>A0AAU7DWM7_9MICO</name>
<protein>
    <recommendedName>
        <fullName evidence="2">Minor tail protein</fullName>
    </recommendedName>
</protein>